<dbReference type="Gene3D" id="2.60.40.1120">
    <property type="entry name" value="Carboxypeptidase-like, regulatory domain"/>
    <property type="match status" value="1"/>
</dbReference>
<dbReference type="InterPro" id="IPR023997">
    <property type="entry name" value="TonB-dep_OMP_SusC/RagA_CS"/>
</dbReference>
<proteinExistence type="inferred from homology"/>
<evidence type="ECO:0000256" key="4">
    <source>
        <dbReference type="ARBA" id="ARBA00022692"/>
    </source>
</evidence>
<dbReference type="InterPro" id="IPR023996">
    <property type="entry name" value="TonB-dep_OMP_SusC/RagA"/>
</dbReference>
<dbReference type="EMBL" id="VORW01000027">
    <property type="protein sequence ID" value="TXE03069.1"/>
    <property type="molecule type" value="Genomic_DNA"/>
</dbReference>
<evidence type="ECO:0000256" key="3">
    <source>
        <dbReference type="ARBA" id="ARBA00022452"/>
    </source>
</evidence>
<dbReference type="GO" id="GO:0009279">
    <property type="term" value="C:cell outer membrane"/>
    <property type="evidence" value="ECO:0007669"/>
    <property type="project" value="UniProtKB-SubCell"/>
</dbReference>
<evidence type="ECO:0000313" key="10">
    <source>
        <dbReference type="Proteomes" id="UP000321935"/>
    </source>
</evidence>
<evidence type="ECO:0000256" key="1">
    <source>
        <dbReference type="ARBA" id="ARBA00004571"/>
    </source>
</evidence>
<evidence type="ECO:0000256" key="2">
    <source>
        <dbReference type="ARBA" id="ARBA00022448"/>
    </source>
</evidence>
<dbReference type="Pfam" id="PF07715">
    <property type="entry name" value="Plug"/>
    <property type="match status" value="1"/>
</dbReference>
<dbReference type="Gene3D" id="2.170.130.10">
    <property type="entry name" value="TonB-dependent receptor, plug domain"/>
    <property type="match status" value="1"/>
</dbReference>
<name>A0A5C7ABI3_9BACT</name>
<keyword evidence="3 7" id="KW-1134">Transmembrane beta strand</keyword>
<reference evidence="9 10" key="1">
    <citation type="submission" date="2019-08" db="EMBL/GenBank/DDBJ databases">
        <title>Genomes sequence of Algoriphagus aquimarinus ACAM450.</title>
        <authorList>
            <person name="Bowman J.P."/>
        </authorList>
    </citation>
    <scope>NUCLEOTIDE SEQUENCE [LARGE SCALE GENOMIC DNA]</scope>
    <source>
        <strain evidence="9 10">ACAM 450</strain>
    </source>
</reference>
<dbReference type="InterPro" id="IPR039426">
    <property type="entry name" value="TonB-dep_rcpt-like"/>
</dbReference>
<protein>
    <submittedName>
        <fullName evidence="9">SusC/RagA family TonB-linked outer membrane protein</fullName>
    </submittedName>
</protein>
<dbReference type="OrthoDB" id="9768177at2"/>
<keyword evidence="2 7" id="KW-0813">Transport</keyword>
<dbReference type="PROSITE" id="PS52016">
    <property type="entry name" value="TONB_DEPENDENT_REC_3"/>
    <property type="match status" value="1"/>
</dbReference>
<feature type="domain" description="TonB-dependent receptor plug" evidence="8">
    <location>
        <begin position="120"/>
        <end position="225"/>
    </location>
</feature>
<dbReference type="SUPFAM" id="SSF49464">
    <property type="entry name" value="Carboxypeptidase regulatory domain-like"/>
    <property type="match status" value="1"/>
</dbReference>
<dbReference type="Pfam" id="PF13715">
    <property type="entry name" value="CarbopepD_reg_2"/>
    <property type="match status" value="1"/>
</dbReference>
<dbReference type="InterPro" id="IPR012910">
    <property type="entry name" value="Plug_dom"/>
</dbReference>
<accession>A0A5C7ABI3</accession>
<dbReference type="InterPro" id="IPR037066">
    <property type="entry name" value="Plug_dom_sf"/>
</dbReference>
<dbReference type="NCBIfam" id="TIGR04056">
    <property type="entry name" value="OMP_RagA_SusC"/>
    <property type="match status" value="1"/>
</dbReference>
<dbReference type="NCBIfam" id="TIGR04057">
    <property type="entry name" value="SusC_RagA_signa"/>
    <property type="match status" value="1"/>
</dbReference>
<dbReference type="Gene3D" id="2.40.170.20">
    <property type="entry name" value="TonB-dependent receptor, beta-barrel domain"/>
    <property type="match status" value="1"/>
</dbReference>
<evidence type="ECO:0000259" key="8">
    <source>
        <dbReference type="Pfam" id="PF07715"/>
    </source>
</evidence>
<keyword evidence="6 7" id="KW-0998">Cell outer membrane</keyword>
<organism evidence="9 10">
    <name type="scientific">Algoriphagus aquimarinus</name>
    <dbReference type="NCBI Taxonomy" id="237018"/>
    <lineage>
        <taxon>Bacteria</taxon>
        <taxon>Pseudomonadati</taxon>
        <taxon>Bacteroidota</taxon>
        <taxon>Cytophagia</taxon>
        <taxon>Cytophagales</taxon>
        <taxon>Cyclobacteriaceae</taxon>
        <taxon>Algoriphagus</taxon>
    </lineage>
</organism>
<comment type="caution">
    <text evidence="9">The sequence shown here is derived from an EMBL/GenBank/DDBJ whole genome shotgun (WGS) entry which is preliminary data.</text>
</comment>
<dbReference type="Proteomes" id="UP000321935">
    <property type="component" value="Unassembled WGS sequence"/>
</dbReference>
<keyword evidence="5 7" id="KW-0472">Membrane</keyword>
<dbReference type="SUPFAM" id="SSF56935">
    <property type="entry name" value="Porins"/>
    <property type="match status" value="1"/>
</dbReference>
<dbReference type="InterPro" id="IPR036942">
    <property type="entry name" value="Beta-barrel_TonB_sf"/>
</dbReference>
<comment type="subcellular location">
    <subcellularLocation>
        <location evidence="1 7">Cell outer membrane</location>
        <topology evidence="1 7">Multi-pass membrane protein</topology>
    </subcellularLocation>
</comment>
<gene>
    <name evidence="9" type="ORF">ESV85_20615</name>
</gene>
<keyword evidence="4 7" id="KW-0812">Transmembrane</keyword>
<dbReference type="AlphaFoldDB" id="A0A5C7ABI3"/>
<dbReference type="InterPro" id="IPR008969">
    <property type="entry name" value="CarboxyPept-like_regulatory"/>
</dbReference>
<comment type="similarity">
    <text evidence="7">Belongs to the TonB-dependent receptor family.</text>
</comment>
<dbReference type="RefSeq" id="WP_146920986.1">
    <property type="nucleotide sequence ID" value="NZ_VORW01000027.1"/>
</dbReference>
<sequence length="1073" mass="119648">MKNIYLILTLTLLCASHEICGQSNTVDGKVVDIESGEALPGALVTATPGSISSITDDNGNFSLNLESGESELTVQFIGFETFKKIIEIPLGEILEIKLVPLQMGLEEVEVLATGYQEIPKSRASGSFVSLNEELIDRRVSTNLIDRLEDVTSGLIFNRTGDHGRDPISIRGRSTLGQFNQPLIVIDNFPFDGSLEDINPNDIGSITVLKDAAAASIWGARAGNGVIVITTKKGKSNQPVRVSFTANTNLIEHPNANLNPVLSTNDYIDVERQLFESGFYSPFESSFSNPVLSPVVELLIRQREGEISDSEAEAGINILRQNNLYNDINRYLYRNQINQQYALGISGGGEFHNFRVSAGWDKLQENVTGNNSDRMTLNFRNEFSLFENRLKISAGFYGTKTKEVDQNVGPEDLRFSSTASMYPYARLANANGEALPLFRDYRESLKRQAEDQGLLDWAFVPLDEIGRAPTVSVRDDWRINLGASYKIIPDLNVNLLYQYWENKGQSNTEYSPESYFARNLINSFTQVDPTSGNLSFPVPRQGIYDWGTSRALSHSGRIQMDYQKDLGESWNVQALAGAEFKALENRSFSGRYYGFDEELYTNQPVDYTNLYSQYYFPQSGQRIPNREGLGLGQDRFTSLFANASLSYQNRYLLTVSARKDASNLFGVSANQRAVPLWSAGLGWVLSEEEFYNWDNLPFVKLRLSYGYNGNVDRSLSAFTTARTISNNPLTQLPYSQIVNPPNSLLRWERIKIINAGLDMESKSGRLLGSVEFFRKVGLDLIGTSPFAPSTGIRSFTGNNASTLTKGIDITLETKNLQGEFSWNTVFLISGINEEVIRFETEVSPINILNFSSSGLGGTYYPVEGRPLFGVYALPWEGLNPATGAPIGLLDGEPSEDYRSIVNGVTMDNLTYYGAARPTVFGAIRNNFMYKGLSLSANITFRGGYYFKRTTVQYENIMQGRGGHADFALRWQQPGDETATQVPAMPENRDGFRDTFIRNSSALVEKGDHIRLQDIRLGYSFPRQSKGLKAFRNAEVFLYANNIGMIWKATDSEWDPDFGTNLPLRSLAAGLQLDF</sequence>
<evidence type="ECO:0000256" key="7">
    <source>
        <dbReference type="PROSITE-ProRule" id="PRU01360"/>
    </source>
</evidence>
<evidence type="ECO:0000256" key="6">
    <source>
        <dbReference type="ARBA" id="ARBA00023237"/>
    </source>
</evidence>
<evidence type="ECO:0000313" key="9">
    <source>
        <dbReference type="EMBL" id="TXE03069.1"/>
    </source>
</evidence>
<evidence type="ECO:0000256" key="5">
    <source>
        <dbReference type="ARBA" id="ARBA00023136"/>
    </source>
</evidence>